<dbReference type="PANTHER" id="PTHR38011">
    <property type="entry name" value="DIHYDROFOLATE REDUCTASE FAMILY PROTEIN (AFU_ORTHOLOGUE AFUA_8G06820)"/>
    <property type="match status" value="1"/>
</dbReference>
<dbReference type="RefSeq" id="WP_183338086.1">
    <property type="nucleotide sequence ID" value="NZ_JACHNU010000001.1"/>
</dbReference>
<proteinExistence type="predicted"/>
<dbReference type="Gene3D" id="3.40.430.10">
    <property type="entry name" value="Dihydrofolate Reductase, subunit A"/>
    <property type="match status" value="1"/>
</dbReference>
<evidence type="ECO:0000259" key="1">
    <source>
        <dbReference type="Pfam" id="PF01872"/>
    </source>
</evidence>
<name>A0A840I8N7_9ACTN</name>
<gene>
    <name evidence="2" type="ORF">BDZ31_000186</name>
</gene>
<dbReference type="InterPro" id="IPR002734">
    <property type="entry name" value="RibDG_C"/>
</dbReference>
<dbReference type="Pfam" id="PF01872">
    <property type="entry name" value="RibD_C"/>
    <property type="match status" value="1"/>
</dbReference>
<dbReference type="SUPFAM" id="SSF53597">
    <property type="entry name" value="Dihydrofolate reductase-like"/>
    <property type="match status" value="1"/>
</dbReference>
<dbReference type="PANTHER" id="PTHR38011:SF2">
    <property type="entry name" value="BIFUNCTIONAL DEAMINASE-REDUCTASE DOMAIN PROTEIN"/>
    <property type="match status" value="1"/>
</dbReference>
<dbReference type="AlphaFoldDB" id="A0A840I8N7"/>
<accession>A0A840I8N7</accession>
<protein>
    <submittedName>
        <fullName evidence="2">Dihydrofolate reductase</fullName>
    </submittedName>
</protein>
<dbReference type="EMBL" id="JACHNU010000001">
    <property type="protein sequence ID" value="MBB4660613.1"/>
    <property type="molecule type" value="Genomic_DNA"/>
</dbReference>
<evidence type="ECO:0000313" key="3">
    <source>
        <dbReference type="Proteomes" id="UP000585272"/>
    </source>
</evidence>
<organism evidence="2 3">
    <name type="scientific">Conexibacter arvalis</name>
    <dbReference type="NCBI Taxonomy" id="912552"/>
    <lineage>
        <taxon>Bacteria</taxon>
        <taxon>Bacillati</taxon>
        <taxon>Actinomycetota</taxon>
        <taxon>Thermoleophilia</taxon>
        <taxon>Solirubrobacterales</taxon>
        <taxon>Conexibacteraceae</taxon>
        <taxon>Conexibacter</taxon>
    </lineage>
</organism>
<reference evidence="2 3" key="1">
    <citation type="submission" date="2020-08" db="EMBL/GenBank/DDBJ databases">
        <title>Genomic Encyclopedia of Archaeal and Bacterial Type Strains, Phase II (KMG-II): from individual species to whole genera.</title>
        <authorList>
            <person name="Goeker M."/>
        </authorList>
    </citation>
    <scope>NUCLEOTIDE SEQUENCE [LARGE SCALE GENOMIC DNA]</scope>
    <source>
        <strain evidence="2 3">DSM 23288</strain>
    </source>
</reference>
<feature type="domain" description="Bacterial bifunctional deaminase-reductase C-terminal" evidence="1">
    <location>
        <begin position="3"/>
        <end position="185"/>
    </location>
</feature>
<dbReference type="GO" id="GO:0009231">
    <property type="term" value="P:riboflavin biosynthetic process"/>
    <property type="evidence" value="ECO:0007669"/>
    <property type="project" value="InterPro"/>
</dbReference>
<dbReference type="InterPro" id="IPR050765">
    <property type="entry name" value="Riboflavin_Biosynth_HTPR"/>
</dbReference>
<keyword evidence="3" id="KW-1185">Reference proteome</keyword>
<dbReference type="InterPro" id="IPR024072">
    <property type="entry name" value="DHFR-like_dom_sf"/>
</dbReference>
<evidence type="ECO:0000313" key="2">
    <source>
        <dbReference type="EMBL" id="MBB4660613.1"/>
    </source>
</evidence>
<comment type="caution">
    <text evidence="2">The sequence shown here is derived from an EMBL/GenBank/DDBJ whole genome shotgun (WGS) entry which is preliminary data.</text>
</comment>
<sequence>MGKLVVTEFLTLDGVAQAPGAPDEDREGGFVHGGWQAPLLDEQAGATMFEQARGMDALLLGRRTYEIFAGYWPTAPEEIPFTGLLNDVAKYVASRTLAEPLEWSGSTLLTGELADSVAALKERHEEIHVIGSLDLVQSLLRHGLVDRIELWLYPLLLGSGKQVFGEGIAPARLRLVESVAYPNGTLQLAYEADGLPAYGTIGA</sequence>
<dbReference type="Proteomes" id="UP000585272">
    <property type="component" value="Unassembled WGS sequence"/>
</dbReference>
<dbReference type="GO" id="GO:0008703">
    <property type="term" value="F:5-amino-6-(5-phosphoribosylamino)uracil reductase activity"/>
    <property type="evidence" value="ECO:0007669"/>
    <property type="project" value="InterPro"/>
</dbReference>